<evidence type="ECO:0000313" key="2">
    <source>
        <dbReference type="Proteomes" id="UP000799777"/>
    </source>
</evidence>
<keyword evidence="2" id="KW-1185">Reference proteome</keyword>
<reference evidence="1" key="1">
    <citation type="journal article" date="2020" name="Stud. Mycol.">
        <title>101 Dothideomycetes genomes: a test case for predicting lifestyles and emergence of pathogens.</title>
        <authorList>
            <person name="Haridas S."/>
            <person name="Albert R."/>
            <person name="Binder M."/>
            <person name="Bloem J."/>
            <person name="Labutti K."/>
            <person name="Salamov A."/>
            <person name="Andreopoulos B."/>
            <person name="Baker S."/>
            <person name="Barry K."/>
            <person name="Bills G."/>
            <person name="Bluhm B."/>
            <person name="Cannon C."/>
            <person name="Castanera R."/>
            <person name="Culley D."/>
            <person name="Daum C."/>
            <person name="Ezra D."/>
            <person name="Gonzalez J."/>
            <person name="Henrissat B."/>
            <person name="Kuo A."/>
            <person name="Liang C."/>
            <person name="Lipzen A."/>
            <person name="Lutzoni F."/>
            <person name="Magnuson J."/>
            <person name="Mondo S."/>
            <person name="Nolan M."/>
            <person name="Ohm R."/>
            <person name="Pangilinan J."/>
            <person name="Park H.-J."/>
            <person name="Ramirez L."/>
            <person name="Alfaro M."/>
            <person name="Sun H."/>
            <person name="Tritt A."/>
            <person name="Yoshinaga Y."/>
            <person name="Zwiers L.-H."/>
            <person name="Turgeon B."/>
            <person name="Goodwin S."/>
            <person name="Spatafora J."/>
            <person name="Crous P."/>
            <person name="Grigoriev I."/>
        </authorList>
    </citation>
    <scope>NUCLEOTIDE SEQUENCE</scope>
    <source>
        <strain evidence="1">CBS 110217</strain>
    </source>
</reference>
<protein>
    <submittedName>
        <fullName evidence="1">Uncharacterized protein</fullName>
    </submittedName>
</protein>
<dbReference type="EMBL" id="ML978164">
    <property type="protein sequence ID" value="KAF2033848.1"/>
    <property type="molecule type" value="Genomic_DNA"/>
</dbReference>
<accession>A0A9P4HFY2</accession>
<organism evidence="1 2">
    <name type="scientific">Setomelanomma holmii</name>
    <dbReference type="NCBI Taxonomy" id="210430"/>
    <lineage>
        <taxon>Eukaryota</taxon>
        <taxon>Fungi</taxon>
        <taxon>Dikarya</taxon>
        <taxon>Ascomycota</taxon>
        <taxon>Pezizomycotina</taxon>
        <taxon>Dothideomycetes</taxon>
        <taxon>Pleosporomycetidae</taxon>
        <taxon>Pleosporales</taxon>
        <taxon>Pleosporineae</taxon>
        <taxon>Phaeosphaeriaceae</taxon>
        <taxon>Setomelanomma</taxon>
    </lineage>
</organism>
<dbReference type="Proteomes" id="UP000799777">
    <property type="component" value="Unassembled WGS sequence"/>
</dbReference>
<name>A0A9P4HFY2_9PLEO</name>
<gene>
    <name evidence="1" type="ORF">EK21DRAFT_57879</name>
</gene>
<dbReference type="OrthoDB" id="3797806at2759"/>
<sequence length="158" mass="17380">MEVVGAVASVSQLIAYGNSTLLVLHGLYKDLQKDASVWEEQKSELHVLLHIVERLSLQQTGHNTPALPGTILSLLLDLSSVAQAARALVTSAQTPGLLGVRWAAIRVNRELPDILRSLQSKRELLQLLISGNNLELSRDIRDNMADQNNGKNVCTRRQ</sequence>
<comment type="caution">
    <text evidence="1">The sequence shown here is derived from an EMBL/GenBank/DDBJ whole genome shotgun (WGS) entry which is preliminary data.</text>
</comment>
<proteinExistence type="predicted"/>
<evidence type="ECO:0000313" key="1">
    <source>
        <dbReference type="EMBL" id="KAF2033848.1"/>
    </source>
</evidence>
<dbReference type="AlphaFoldDB" id="A0A9P4HFY2"/>